<keyword evidence="1" id="KW-0472">Membrane</keyword>
<proteinExistence type="predicted"/>
<sequence length="790" mass="87557">MLVPGVSVKSPAEGSFLQDSEQLKNTKKEDIVGEELTYKYEITTFMTNAKEVNSEKDYQAWGTLGLGVKHPHGVLQHVGSYRRPSRLGPDKKRIAGNECDISDSIELVVDPSLPSTSMHYVKHADHITEFSFDIIVTDFGTDQAAFTGTMTTIQGTYDWYGEFSDRKEVAKKFEKVVTQAPPNLVGSIAELIGITPVAWKAKGSVKAGEDAAQKYGDELMNKIMMHALDPETRKTLLPNLPALDATAHSILDENCSFFRRGAIHLLADQFKEMKEVDEKLKKCITTKFKQFMDMLTAPAVASEDGSPAKDNSIAAYGWDPVNDAQKVSDLRLQYQRVTMRCYQEGYKVQCPEWGRYLKEPEYWFNEYSQFLVSREHVGPWRGSVVQRANQPGTISVDQELLQWGNKLSMLKNAAPKDKWDTLDVDRVTGVLAGEAQMALVYAQKVDDELLAAAKLLFEQLDTTDSSAEYKEMLSKRSTYSEEIDRGVREEGVALLSRLVNHDSNLAIEATFYWENRLPPGAAVGKGGRMTVGQIITSWEDDARLRDLRAADNLPPLEEGPRKPLWDRVKGGAGAVLGVIKTALHVVAFSTLISQLATEGSKMHPVELTRTICALASETINAIGWASRKALNWLWNKGFVFRNAIGWFNDALKTGLNTIGKRIANALVGSIGKVIRLIGLAGCICSIISSYWDMQKAESMNKNDRTAFLWYSRVSFALGCLEGLVIVTGMVAEVFGWVSCATVCGPVGIAIGVIMIVATVVYYVFFAPDPLGDIKKFLRGEAKDVGSYREE</sequence>
<evidence type="ECO:0000256" key="1">
    <source>
        <dbReference type="SAM" id="Phobius"/>
    </source>
</evidence>
<evidence type="ECO:0000313" key="3">
    <source>
        <dbReference type="Proteomes" id="UP001521116"/>
    </source>
</evidence>
<evidence type="ECO:0000313" key="2">
    <source>
        <dbReference type="EMBL" id="KAL1614655.1"/>
    </source>
</evidence>
<dbReference type="EMBL" id="JAJVDC020000369">
    <property type="protein sequence ID" value="KAL1614655.1"/>
    <property type="molecule type" value="Genomic_DNA"/>
</dbReference>
<feature type="transmembrane region" description="Helical" evidence="1">
    <location>
        <begin position="713"/>
        <end position="734"/>
    </location>
</feature>
<comment type="caution">
    <text evidence="2">The sequence shown here is derived from an EMBL/GenBank/DDBJ whole genome shotgun (WGS) entry which is preliminary data.</text>
</comment>
<keyword evidence="1" id="KW-1133">Transmembrane helix</keyword>
<reference evidence="2 3" key="1">
    <citation type="submission" date="2024-02" db="EMBL/GenBank/DDBJ databases">
        <title>De novo assembly and annotation of 12 fungi associated with fruit tree decline syndrome in Ontario, Canada.</title>
        <authorList>
            <person name="Sulman M."/>
            <person name="Ellouze W."/>
            <person name="Ilyukhin E."/>
        </authorList>
    </citation>
    <scope>NUCLEOTIDE SEQUENCE [LARGE SCALE GENOMIC DNA]</scope>
    <source>
        <strain evidence="2 3">M1-105</strain>
    </source>
</reference>
<organism evidence="2 3">
    <name type="scientific">Neofusicoccum ribis</name>
    <dbReference type="NCBI Taxonomy" id="45134"/>
    <lineage>
        <taxon>Eukaryota</taxon>
        <taxon>Fungi</taxon>
        <taxon>Dikarya</taxon>
        <taxon>Ascomycota</taxon>
        <taxon>Pezizomycotina</taxon>
        <taxon>Dothideomycetes</taxon>
        <taxon>Dothideomycetes incertae sedis</taxon>
        <taxon>Botryosphaeriales</taxon>
        <taxon>Botryosphaeriaceae</taxon>
        <taxon>Neofusicoccum</taxon>
    </lineage>
</organism>
<dbReference type="Proteomes" id="UP001521116">
    <property type="component" value="Unassembled WGS sequence"/>
</dbReference>
<accession>A0ABR3S9Z1</accession>
<feature type="transmembrane region" description="Helical" evidence="1">
    <location>
        <begin position="746"/>
        <end position="765"/>
    </location>
</feature>
<protein>
    <submittedName>
        <fullName evidence="2">Uncharacterized protein</fullName>
    </submittedName>
</protein>
<gene>
    <name evidence="2" type="ORF">SLS56_012045</name>
</gene>
<feature type="transmembrane region" description="Helical" evidence="1">
    <location>
        <begin position="673"/>
        <end position="692"/>
    </location>
</feature>
<keyword evidence="3" id="KW-1185">Reference proteome</keyword>
<name>A0ABR3S9Z1_9PEZI</name>
<keyword evidence="1" id="KW-0812">Transmembrane</keyword>